<dbReference type="InterPro" id="IPR001606">
    <property type="entry name" value="ARID_dom"/>
</dbReference>
<dbReference type="SUPFAM" id="SSF63748">
    <property type="entry name" value="Tudor/PWWP/MBT"/>
    <property type="match status" value="1"/>
</dbReference>
<keyword evidence="2" id="KW-0597">Phosphoprotein</keyword>
<dbReference type="InterPro" id="IPR051232">
    <property type="entry name" value="ARID/SWI1_ChromRemod"/>
</dbReference>
<evidence type="ECO:0000256" key="9">
    <source>
        <dbReference type="SAM" id="MobiDB-lite"/>
    </source>
</evidence>
<dbReference type="SUPFAM" id="SSF46774">
    <property type="entry name" value="ARID-like"/>
    <property type="match status" value="1"/>
</dbReference>
<accession>V3ZQ30</accession>
<dbReference type="GO" id="GO:0006357">
    <property type="term" value="P:regulation of transcription by RNA polymerase II"/>
    <property type="evidence" value="ECO:0007669"/>
    <property type="project" value="TreeGrafter"/>
</dbReference>
<dbReference type="SMART" id="SM01014">
    <property type="entry name" value="ARID"/>
    <property type="match status" value="1"/>
</dbReference>
<evidence type="ECO:0000259" key="10">
    <source>
        <dbReference type="PROSITE" id="PS51011"/>
    </source>
</evidence>
<evidence type="ECO:0000313" key="11">
    <source>
        <dbReference type="EMBL" id="ESO93493.1"/>
    </source>
</evidence>
<evidence type="ECO:0000256" key="7">
    <source>
        <dbReference type="ARBA" id="ARBA00023163"/>
    </source>
</evidence>
<keyword evidence="6" id="KW-0238">DNA-binding</keyword>
<dbReference type="CTD" id="20231723"/>
<dbReference type="CDD" id="cd20390">
    <property type="entry name" value="Tudor_ARID4_rpt2"/>
    <property type="match status" value="1"/>
</dbReference>
<feature type="domain" description="ARID" evidence="10">
    <location>
        <begin position="290"/>
        <end position="371"/>
    </location>
</feature>
<evidence type="ECO:0000313" key="12">
    <source>
        <dbReference type="Proteomes" id="UP000030746"/>
    </source>
</evidence>
<dbReference type="SMART" id="SM00333">
    <property type="entry name" value="TUDOR"/>
    <property type="match status" value="1"/>
</dbReference>
<reference evidence="11 12" key="1">
    <citation type="journal article" date="2013" name="Nature">
        <title>Insights into bilaterian evolution from three spiralian genomes.</title>
        <authorList>
            <person name="Simakov O."/>
            <person name="Marletaz F."/>
            <person name="Cho S.J."/>
            <person name="Edsinger-Gonzales E."/>
            <person name="Havlak P."/>
            <person name="Hellsten U."/>
            <person name="Kuo D.H."/>
            <person name="Larsson T."/>
            <person name="Lv J."/>
            <person name="Arendt D."/>
            <person name="Savage R."/>
            <person name="Osoegawa K."/>
            <person name="de Jong P."/>
            <person name="Grimwood J."/>
            <person name="Chapman J.A."/>
            <person name="Shapiro H."/>
            <person name="Aerts A."/>
            <person name="Otillar R.P."/>
            <person name="Terry A.Y."/>
            <person name="Boore J.L."/>
            <person name="Grigoriev I.V."/>
            <person name="Lindberg D.R."/>
            <person name="Seaver E.C."/>
            <person name="Weisblat D.A."/>
            <person name="Putnam N.H."/>
            <person name="Rokhsar D.S."/>
        </authorList>
    </citation>
    <scope>NUCLEOTIDE SEQUENCE [LARGE SCALE GENOMIC DNA]</scope>
</reference>
<keyword evidence="1" id="KW-1017">Isopeptide bond</keyword>
<dbReference type="GO" id="GO:0005634">
    <property type="term" value="C:nucleus"/>
    <property type="evidence" value="ECO:0007669"/>
    <property type="project" value="TreeGrafter"/>
</dbReference>
<name>V3ZQ30_LOTGI</name>
<dbReference type="InterPro" id="IPR012603">
    <property type="entry name" value="ARID4A/B_PWWP"/>
</dbReference>
<dbReference type="GeneID" id="20231723"/>
<keyword evidence="7" id="KW-0804">Transcription</keyword>
<dbReference type="GO" id="GO:0000976">
    <property type="term" value="F:transcription cis-regulatory region binding"/>
    <property type="evidence" value="ECO:0007669"/>
    <property type="project" value="TreeGrafter"/>
</dbReference>
<dbReference type="Proteomes" id="UP000030746">
    <property type="component" value="Unassembled WGS sequence"/>
</dbReference>
<dbReference type="EMBL" id="KB201891">
    <property type="protein sequence ID" value="ESO93493.1"/>
    <property type="molecule type" value="Genomic_DNA"/>
</dbReference>
<dbReference type="STRING" id="225164.V3ZQ30"/>
<protein>
    <recommendedName>
        <fullName evidence="10">ARID domain-containing protein</fullName>
    </recommendedName>
</protein>
<dbReference type="Gene3D" id="2.30.30.140">
    <property type="match status" value="2"/>
</dbReference>
<dbReference type="RefSeq" id="XP_009055695.1">
    <property type="nucleotide sequence ID" value="XM_009057447.1"/>
</dbReference>
<dbReference type="SMART" id="SM00501">
    <property type="entry name" value="BRIGHT"/>
    <property type="match status" value="1"/>
</dbReference>
<dbReference type="GO" id="GO:0006325">
    <property type="term" value="P:chromatin organization"/>
    <property type="evidence" value="ECO:0007669"/>
    <property type="project" value="UniProtKB-KW"/>
</dbReference>
<organism evidence="11 12">
    <name type="scientific">Lottia gigantea</name>
    <name type="common">Giant owl limpet</name>
    <dbReference type="NCBI Taxonomy" id="225164"/>
    <lineage>
        <taxon>Eukaryota</taxon>
        <taxon>Metazoa</taxon>
        <taxon>Spiralia</taxon>
        <taxon>Lophotrochozoa</taxon>
        <taxon>Mollusca</taxon>
        <taxon>Gastropoda</taxon>
        <taxon>Patellogastropoda</taxon>
        <taxon>Lottioidea</taxon>
        <taxon>Lottiidae</taxon>
        <taxon>Lottia</taxon>
    </lineage>
</organism>
<dbReference type="InterPro" id="IPR002999">
    <property type="entry name" value="Tudor"/>
</dbReference>
<gene>
    <name evidence="11" type="ORF">LOTGIDRAFT_119273</name>
</gene>
<keyword evidence="3" id="KW-0832">Ubl conjugation</keyword>
<dbReference type="Gene3D" id="1.10.150.60">
    <property type="entry name" value="ARID DNA-binding domain"/>
    <property type="match status" value="1"/>
</dbReference>
<evidence type="ECO:0000256" key="1">
    <source>
        <dbReference type="ARBA" id="ARBA00022499"/>
    </source>
</evidence>
<dbReference type="KEGG" id="lgi:LOTGIDRAFT_119273"/>
<keyword evidence="8" id="KW-0539">Nucleus</keyword>
<evidence type="ECO:0000256" key="5">
    <source>
        <dbReference type="ARBA" id="ARBA00023015"/>
    </source>
</evidence>
<keyword evidence="4" id="KW-0156">Chromatin regulator</keyword>
<evidence type="ECO:0000256" key="8">
    <source>
        <dbReference type="ARBA" id="ARBA00023242"/>
    </source>
</evidence>
<feature type="non-terminal residue" evidence="11">
    <location>
        <position position="1"/>
    </location>
</feature>
<proteinExistence type="predicted"/>
<dbReference type="InterPro" id="IPR036431">
    <property type="entry name" value="ARID_dom_sf"/>
</dbReference>
<evidence type="ECO:0000256" key="3">
    <source>
        <dbReference type="ARBA" id="ARBA00022843"/>
    </source>
</evidence>
<evidence type="ECO:0000256" key="2">
    <source>
        <dbReference type="ARBA" id="ARBA00022553"/>
    </source>
</evidence>
<feature type="region of interest" description="Disordered" evidence="9">
    <location>
        <begin position="116"/>
        <end position="165"/>
    </location>
</feature>
<feature type="compositionally biased region" description="Acidic residues" evidence="9">
    <location>
        <begin position="147"/>
        <end position="157"/>
    </location>
</feature>
<feature type="region of interest" description="Disordered" evidence="9">
    <location>
        <begin position="268"/>
        <end position="292"/>
    </location>
</feature>
<dbReference type="CDD" id="cd20389">
    <property type="entry name" value="Tudor_ARID4_rpt1"/>
    <property type="match status" value="1"/>
</dbReference>
<dbReference type="Pfam" id="PF08169">
    <property type="entry name" value="RBB1NT"/>
    <property type="match status" value="1"/>
</dbReference>
<dbReference type="Pfam" id="PF01388">
    <property type="entry name" value="ARID"/>
    <property type="match status" value="1"/>
</dbReference>
<evidence type="ECO:0000256" key="6">
    <source>
        <dbReference type="ARBA" id="ARBA00023125"/>
    </source>
</evidence>
<keyword evidence="12" id="KW-1185">Reference proteome</keyword>
<dbReference type="HOGENOM" id="CLU_045833_0_0_1"/>
<keyword evidence="5" id="KW-0805">Transcription regulation</keyword>
<dbReference type="PROSITE" id="PS51011">
    <property type="entry name" value="ARID"/>
    <property type="match status" value="1"/>
</dbReference>
<dbReference type="OMA" id="DYHEHES"/>
<dbReference type="PANTHER" id="PTHR13964:SF27">
    <property type="entry name" value="HAT-TRICK, ISOFORM D"/>
    <property type="match status" value="1"/>
</dbReference>
<sequence>NEPPYLNVGTDVSAKYKGAFCEAKVKKVNRSVKVKVILKECHSSIIVTDDNVKGQLQVGNSVEVKQPSNGQVVEGVINKLTDSSTYTVVFDDGDEATLRRSQLCLKGDKHFTESETLDNLPLSHPEHFGTPVLQKKNKKAVNQGNESESEEESDSDESLPKRQTYKLSRHQELVGKVMMYENTERRKGTPLSVPVIIVMPDAHDTDLRTKDHLLVRSFKDSKYFSVLKKELKEFNRDTAVKSEIPALKSAMEKALSYFDNNDLPTSWKREDLLGSDDENEEEESSDDEQNEEKDRFVAQLYKFMDDRGTPINKGPSVGVYDLNLYRLFKIVQNLGGYNKVTNHDKWRVVYNKMGLPSSNSASSQMKNAYKK</sequence>
<evidence type="ECO:0000256" key="4">
    <source>
        <dbReference type="ARBA" id="ARBA00022853"/>
    </source>
</evidence>
<dbReference type="OrthoDB" id="10068428at2759"/>
<feature type="compositionally biased region" description="Acidic residues" evidence="9">
    <location>
        <begin position="273"/>
        <end position="291"/>
    </location>
</feature>
<dbReference type="AlphaFoldDB" id="V3ZQ30"/>
<dbReference type="PANTHER" id="PTHR13964">
    <property type="entry name" value="RBP-RELATED"/>
    <property type="match status" value="1"/>
</dbReference>